<evidence type="ECO:0000313" key="1">
    <source>
        <dbReference type="EMBL" id="ACG46380.1"/>
    </source>
</evidence>
<dbReference type="PANTHER" id="PTHR33063:SF18">
    <property type="entry name" value="RECF_RECN_SMC N-TERMINAL DOMAIN-CONTAINING PROTEIN"/>
    <property type="match status" value="1"/>
</dbReference>
<dbReference type="EMBL" id="EU974262">
    <property type="protein sequence ID" value="ACG46380.1"/>
    <property type="molecule type" value="mRNA"/>
</dbReference>
<dbReference type="AlphaFoldDB" id="B6UAJ7"/>
<reference evidence="1" key="1">
    <citation type="journal article" date="2009" name="Plant Mol. Biol.">
        <title>Insights into corn genes derived from large-scale cDNA sequencing.</title>
        <authorList>
            <person name="Alexandrov N.N."/>
            <person name="Brover V.V."/>
            <person name="Freidin S."/>
            <person name="Troukhan M.E."/>
            <person name="Tatarinova T.V."/>
            <person name="Zhang H."/>
            <person name="Swaller T.J."/>
            <person name="Lu Y.P."/>
            <person name="Bouck J."/>
            <person name="Flavell R.B."/>
            <person name="Feldmann K.A."/>
        </authorList>
    </citation>
    <scope>NUCLEOTIDE SEQUENCE</scope>
</reference>
<protein>
    <submittedName>
        <fullName evidence="1">Uncharacterized protein</fullName>
    </submittedName>
</protein>
<name>B6UAJ7_MAIZE</name>
<dbReference type="PANTHER" id="PTHR33063">
    <property type="entry name" value="OS02G0583500 PROTEIN"/>
    <property type="match status" value="1"/>
</dbReference>
<accession>B6UAJ7</accession>
<sequence>MELEDERKLRMTLEQHLTEQQKLEAISSDHFTDSIQSYTIAVDFFGECMNSPRNGRTPLANEIYEQMVAEKERELEGEAQKSPSKIVADSLSQISRSSTFLPNIGVPTNSKLKERKLLGSRKSCKHNYKLNRPHLKKTKVCYARPKRK</sequence>
<organism evidence="1">
    <name type="scientific">Zea mays</name>
    <name type="common">Maize</name>
    <dbReference type="NCBI Taxonomy" id="4577"/>
    <lineage>
        <taxon>Eukaryota</taxon>
        <taxon>Viridiplantae</taxon>
        <taxon>Streptophyta</taxon>
        <taxon>Embryophyta</taxon>
        <taxon>Tracheophyta</taxon>
        <taxon>Spermatophyta</taxon>
        <taxon>Magnoliopsida</taxon>
        <taxon>Liliopsida</taxon>
        <taxon>Poales</taxon>
        <taxon>Poaceae</taxon>
        <taxon>PACMAD clade</taxon>
        <taxon>Panicoideae</taxon>
        <taxon>Andropogonodae</taxon>
        <taxon>Andropogoneae</taxon>
        <taxon>Tripsacinae</taxon>
        <taxon>Zea</taxon>
    </lineage>
</organism>
<dbReference type="ExpressionAtlas" id="B6UAJ7">
    <property type="expression patterns" value="baseline and differential"/>
</dbReference>
<proteinExistence type="evidence at transcript level"/>